<dbReference type="EMBL" id="AP027729">
    <property type="protein sequence ID" value="BDZ41673.1"/>
    <property type="molecule type" value="Genomic_DNA"/>
</dbReference>
<organism evidence="2 3">
    <name type="scientific">Paraoerskovia sediminicola</name>
    <dbReference type="NCBI Taxonomy" id="1138587"/>
    <lineage>
        <taxon>Bacteria</taxon>
        <taxon>Bacillati</taxon>
        <taxon>Actinomycetota</taxon>
        <taxon>Actinomycetes</taxon>
        <taxon>Micrococcales</taxon>
        <taxon>Cellulomonadaceae</taxon>
        <taxon>Paraoerskovia</taxon>
    </lineage>
</organism>
<name>A0ABM8G0U8_9CELL</name>
<dbReference type="SUPFAM" id="SSF89796">
    <property type="entry name" value="CoA-transferase family III (CaiB/BaiF)"/>
    <property type="match status" value="1"/>
</dbReference>
<reference evidence="3" key="1">
    <citation type="journal article" date="2019" name="Int. J. Syst. Evol. Microbiol.">
        <title>The Global Catalogue of Microorganisms (GCM) 10K type strain sequencing project: providing services to taxonomists for standard genome sequencing and annotation.</title>
        <authorList>
            <consortium name="The Broad Institute Genomics Platform"/>
            <consortium name="The Broad Institute Genome Sequencing Center for Infectious Disease"/>
            <person name="Wu L."/>
            <person name="Ma J."/>
        </authorList>
    </citation>
    <scope>NUCLEOTIDE SEQUENCE [LARGE SCALE GENOMIC DNA]</scope>
    <source>
        <strain evidence="3">NBRC 108565</strain>
    </source>
</reference>
<evidence type="ECO:0000313" key="2">
    <source>
        <dbReference type="EMBL" id="BDZ41673.1"/>
    </source>
</evidence>
<dbReference type="RefSeq" id="WP_286218780.1">
    <property type="nucleotide sequence ID" value="NZ_AP027729.1"/>
</dbReference>
<accession>A0ABM8G0U8</accession>
<dbReference type="PANTHER" id="PTHR48228">
    <property type="entry name" value="SUCCINYL-COA--D-CITRAMALATE COA-TRANSFERASE"/>
    <property type="match status" value="1"/>
</dbReference>
<dbReference type="Gene3D" id="3.40.50.10540">
    <property type="entry name" value="Crotonobetainyl-coa:carnitine coa-transferase, domain 1"/>
    <property type="match status" value="1"/>
</dbReference>
<dbReference type="InterPro" id="IPR050509">
    <property type="entry name" value="CoA-transferase_III"/>
</dbReference>
<dbReference type="InterPro" id="IPR003673">
    <property type="entry name" value="CoA-Trfase_fam_III"/>
</dbReference>
<evidence type="ECO:0000313" key="3">
    <source>
        <dbReference type="Proteomes" id="UP001321475"/>
    </source>
</evidence>
<evidence type="ECO:0008006" key="4">
    <source>
        <dbReference type="Google" id="ProtNLM"/>
    </source>
</evidence>
<proteinExistence type="predicted"/>
<feature type="region of interest" description="Disordered" evidence="1">
    <location>
        <begin position="1"/>
        <end position="23"/>
    </location>
</feature>
<feature type="region of interest" description="Disordered" evidence="1">
    <location>
        <begin position="158"/>
        <end position="224"/>
    </location>
</feature>
<dbReference type="InterPro" id="IPR023606">
    <property type="entry name" value="CoA-Trfase_III_dom_1_sf"/>
</dbReference>
<dbReference type="Proteomes" id="UP001321475">
    <property type="component" value="Chromosome"/>
</dbReference>
<dbReference type="PANTHER" id="PTHR48228:SF4">
    <property type="entry name" value="BLR3030 PROTEIN"/>
    <property type="match status" value="1"/>
</dbReference>
<gene>
    <name evidence="2" type="ORF">GCM10025865_09720</name>
</gene>
<keyword evidence="3" id="KW-1185">Reference proteome</keyword>
<protein>
    <recommendedName>
        <fullName evidence="4">CoA-transferase family III</fullName>
    </recommendedName>
</protein>
<evidence type="ECO:0000256" key="1">
    <source>
        <dbReference type="SAM" id="MobiDB-lite"/>
    </source>
</evidence>
<dbReference type="Pfam" id="PF02515">
    <property type="entry name" value="CoA_transf_3"/>
    <property type="match status" value="1"/>
</dbReference>
<sequence length="224" mass="22891">MAAPRHGPGQTLRPARPAGPGGLASAQRLLDAADVLVTGYRPGAVETLGLELPPGTVRARVSAWRGLGVDPGPWAGRRGFDSIVQAASGIAMIESGDGSTPGALPVQALDHATGYLLAAAVVDALTDRRADRRGRDVDASLARTAAWLLATQGRRPGLVGAAGGPTTVPPPDRRLTTSCRVGADGPLVTTARPALADVDDHPWPAHPWGTDEPSWQDGPAAAQG</sequence>